<feature type="transmembrane region" description="Helical" evidence="1">
    <location>
        <begin position="99"/>
        <end position="118"/>
    </location>
</feature>
<feature type="transmembrane region" description="Helical" evidence="1">
    <location>
        <begin position="36"/>
        <end position="57"/>
    </location>
</feature>
<evidence type="ECO:0000256" key="2">
    <source>
        <dbReference type="SAM" id="SignalP"/>
    </source>
</evidence>
<keyword evidence="1" id="KW-0812">Transmembrane</keyword>
<feature type="signal peptide" evidence="2">
    <location>
        <begin position="1"/>
        <end position="20"/>
    </location>
</feature>
<keyword evidence="1" id="KW-1133">Transmembrane helix</keyword>
<dbReference type="OrthoDB" id="7173378at2"/>
<evidence type="ECO:0000313" key="3">
    <source>
        <dbReference type="EMBL" id="AXK82828.1"/>
    </source>
</evidence>
<dbReference type="RefSeq" id="WP_115693207.1">
    <property type="nucleotide sequence ID" value="NZ_CP031417.1"/>
</dbReference>
<accession>A0A346A0Y1</accession>
<dbReference type="EMBL" id="CP031417">
    <property type="protein sequence ID" value="AXK82828.1"/>
    <property type="molecule type" value="Genomic_DNA"/>
</dbReference>
<dbReference type="KEGG" id="ptaw:DW352_21265"/>
<dbReference type="AlphaFoldDB" id="A0A346A0Y1"/>
<feature type="chain" id="PRO_5016847856" evidence="2">
    <location>
        <begin position="21"/>
        <end position="121"/>
    </location>
</feature>
<reference evidence="3 4" key="1">
    <citation type="submission" date="2018-07" db="EMBL/GenBank/DDBJ databases">
        <authorList>
            <person name="Quirk P.G."/>
            <person name="Krulwich T.A."/>
        </authorList>
    </citation>
    <scope>NUCLEOTIDE SEQUENCE [LARGE SCALE GENOMIC DNA]</scope>
    <source>
        <strain evidence="3 4">CC-BB4</strain>
    </source>
</reference>
<evidence type="ECO:0000313" key="4">
    <source>
        <dbReference type="Proteomes" id="UP000254889"/>
    </source>
</evidence>
<organism evidence="3 4">
    <name type="scientific">Pseudolabrys taiwanensis</name>
    <dbReference type="NCBI Taxonomy" id="331696"/>
    <lineage>
        <taxon>Bacteria</taxon>
        <taxon>Pseudomonadati</taxon>
        <taxon>Pseudomonadota</taxon>
        <taxon>Alphaproteobacteria</taxon>
        <taxon>Hyphomicrobiales</taxon>
        <taxon>Xanthobacteraceae</taxon>
        <taxon>Pseudolabrys</taxon>
    </lineage>
</organism>
<dbReference type="Proteomes" id="UP000254889">
    <property type="component" value="Chromosome"/>
</dbReference>
<keyword evidence="1" id="KW-0472">Membrane</keyword>
<feature type="transmembrane region" description="Helical" evidence="1">
    <location>
        <begin position="64"/>
        <end position="87"/>
    </location>
</feature>
<gene>
    <name evidence="3" type="ORF">DW352_21265</name>
</gene>
<keyword evidence="4" id="KW-1185">Reference proteome</keyword>
<evidence type="ECO:0000256" key="1">
    <source>
        <dbReference type="SAM" id="Phobius"/>
    </source>
</evidence>
<keyword evidence="2" id="KW-0732">Signal</keyword>
<proteinExistence type="predicted"/>
<name>A0A346A0Y1_9HYPH</name>
<protein>
    <submittedName>
        <fullName evidence="3">DUF423 domain-containing protein</fullName>
    </submittedName>
</protein>
<sequence length="121" mass="11736">MEPILLALAGLMGACGVVLAAAGAHGKPGAGLDSAGYLLLLHAAAVIAAAVAARAGLLVRPIALVTLCGFVVGAGLFAADVAARAYLGHRLFPMAAPTGGTILIVSWLVLAAAALAALRSS</sequence>